<dbReference type="Proteomes" id="UP000000488">
    <property type="component" value="Chromosome"/>
</dbReference>
<dbReference type="Pfam" id="PF09335">
    <property type="entry name" value="VTT_dom"/>
    <property type="match status" value="1"/>
</dbReference>
<evidence type="ECO:0000259" key="2">
    <source>
        <dbReference type="Pfam" id="PF09335"/>
    </source>
</evidence>
<sequence>MLKRVRAGGGHGRLGPPTFAPLMPDPSVLATWGLPGLFLLAMLAGSIVPVPSEALLAALVYGGTSPATAVLIATTGNVLGALSLYVLGRWVAAGGGGALGRWYARRREREGPRLQRVEAWTRTWGAPVLVMSWLPVVGDAFVIAGGMLGVRLLPFVFFVTVGKGLRYLAVALSAAAAL</sequence>
<keyword evidence="1" id="KW-0812">Transmembrane</keyword>
<feature type="domain" description="VTT" evidence="2">
    <location>
        <begin position="50"/>
        <end position="172"/>
    </location>
</feature>
<dbReference type="EMBL" id="CP002830">
    <property type="protein sequence ID" value="AEI62101.1"/>
    <property type="molecule type" value="Genomic_DNA"/>
</dbReference>
<reference evidence="3 4" key="1">
    <citation type="journal article" date="2011" name="J. Bacteriol.">
        <title>Genome sequence of the halotolerant marine bacterium Myxococcus fulvus HW-1.</title>
        <authorList>
            <person name="Li Z.F."/>
            <person name="Li X."/>
            <person name="Liu H."/>
            <person name="Liu X."/>
            <person name="Han K."/>
            <person name="Wu Z.H."/>
            <person name="Hu W."/>
            <person name="Li F.F."/>
            <person name="Li Y.Z."/>
        </authorList>
    </citation>
    <scope>NUCLEOTIDE SEQUENCE [LARGE SCALE GENOMIC DNA]</scope>
    <source>
        <strain evidence="4">ATCC BAA-855 / HW-1</strain>
    </source>
</reference>
<keyword evidence="1" id="KW-0472">Membrane</keyword>
<feature type="transmembrane region" description="Helical" evidence="1">
    <location>
        <begin position="29"/>
        <end position="48"/>
    </location>
</feature>
<evidence type="ECO:0000313" key="4">
    <source>
        <dbReference type="Proteomes" id="UP000000488"/>
    </source>
</evidence>
<feature type="transmembrane region" description="Helical" evidence="1">
    <location>
        <begin position="55"/>
        <end position="76"/>
    </location>
</feature>
<keyword evidence="1" id="KW-1133">Transmembrane helix</keyword>
<evidence type="ECO:0000313" key="3">
    <source>
        <dbReference type="EMBL" id="AEI62101.1"/>
    </source>
</evidence>
<dbReference type="STRING" id="483219.LILAB_00845"/>
<feature type="transmembrane region" description="Helical" evidence="1">
    <location>
        <begin position="82"/>
        <end position="104"/>
    </location>
</feature>
<organism evidence="3 4">
    <name type="scientific">Myxococcus fulvus (strain ATCC BAA-855 / HW-1)</name>
    <dbReference type="NCBI Taxonomy" id="483219"/>
    <lineage>
        <taxon>Bacteria</taxon>
        <taxon>Pseudomonadati</taxon>
        <taxon>Myxococcota</taxon>
        <taxon>Myxococcia</taxon>
        <taxon>Myxococcales</taxon>
        <taxon>Cystobacterineae</taxon>
        <taxon>Myxococcaceae</taxon>
        <taxon>Myxococcus</taxon>
    </lineage>
</organism>
<dbReference type="PANTHER" id="PTHR42709:SF4">
    <property type="entry name" value="INNER MEMBRANE PROTEIN YQAA"/>
    <property type="match status" value="1"/>
</dbReference>
<dbReference type="PANTHER" id="PTHR42709">
    <property type="entry name" value="ALKALINE PHOSPHATASE LIKE PROTEIN"/>
    <property type="match status" value="1"/>
</dbReference>
<gene>
    <name evidence="3" type="ordered locus">LILAB_00845</name>
</gene>
<dbReference type="AlphaFoldDB" id="F8C9V1"/>
<dbReference type="eggNOG" id="COG1238">
    <property type="taxonomic scope" value="Bacteria"/>
</dbReference>
<proteinExistence type="predicted"/>
<protein>
    <recommendedName>
        <fullName evidence="2">VTT domain-containing protein</fullName>
    </recommendedName>
</protein>
<dbReference type="InterPro" id="IPR051311">
    <property type="entry name" value="DedA_domain"/>
</dbReference>
<evidence type="ECO:0000256" key="1">
    <source>
        <dbReference type="SAM" id="Phobius"/>
    </source>
</evidence>
<accession>F8C9V1</accession>
<feature type="transmembrane region" description="Helical" evidence="1">
    <location>
        <begin position="155"/>
        <end position="177"/>
    </location>
</feature>
<feature type="transmembrane region" description="Helical" evidence="1">
    <location>
        <begin position="124"/>
        <end position="149"/>
    </location>
</feature>
<dbReference type="KEGG" id="mfu:LILAB_00845"/>
<dbReference type="HOGENOM" id="CLU_125997_1_0_7"/>
<name>F8C9V1_MYXFH</name>
<dbReference type="InterPro" id="IPR032816">
    <property type="entry name" value="VTT_dom"/>
</dbReference>